<dbReference type="SUPFAM" id="SSF143081">
    <property type="entry name" value="BB1717-like"/>
    <property type="match status" value="1"/>
</dbReference>
<dbReference type="Gene3D" id="3.90.1680.10">
    <property type="entry name" value="SOS response associated peptidase-like"/>
    <property type="match status" value="1"/>
</dbReference>
<evidence type="ECO:0000313" key="1">
    <source>
        <dbReference type="EMBL" id="EXX85198.1"/>
    </source>
</evidence>
<dbReference type="EMBL" id="JFHU01000239">
    <property type="protein sequence ID" value="EXX85198.1"/>
    <property type="molecule type" value="Genomic_DNA"/>
</dbReference>
<dbReference type="GO" id="GO:0106300">
    <property type="term" value="P:protein-DNA covalent cross-linking repair"/>
    <property type="evidence" value="ECO:0007669"/>
    <property type="project" value="InterPro"/>
</dbReference>
<dbReference type="Pfam" id="PF02586">
    <property type="entry name" value="SRAP"/>
    <property type="match status" value="1"/>
</dbReference>
<dbReference type="InterPro" id="IPR003738">
    <property type="entry name" value="SRAP"/>
</dbReference>
<proteinExistence type="predicted"/>
<accession>A0A9W5W6L2</accession>
<dbReference type="InterPro" id="IPR036590">
    <property type="entry name" value="SRAP-like"/>
</dbReference>
<name>A0A9W5W6L2_9BACL</name>
<comment type="caution">
    <text evidence="1">The sequence shown here is derived from an EMBL/GenBank/DDBJ whole genome shotgun (WGS) entry which is preliminary data.</text>
</comment>
<reference evidence="1 2" key="1">
    <citation type="submission" date="2014-02" db="EMBL/GenBank/DDBJ databases">
        <title>Genome sequence of Paenibacillus darwinianus reveals adaptive mechanisms for survival in Antarctic soils.</title>
        <authorList>
            <person name="Dsouza M."/>
            <person name="Taylor M.W."/>
            <person name="Turner S.J."/>
            <person name="Aislabie J."/>
        </authorList>
    </citation>
    <scope>NUCLEOTIDE SEQUENCE [LARGE SCALE GENOMIC DNA]</scope>
    <source>
        <strain evidence="1 2">CE1</strain>
    </source>
</reference>
<dbReference type="AlphaFoldDB" id="A0A9W5W6L2"/>
<protein>
    <recommendedName>
        <fullName evidence="3">Abasic site processing protein</fullName>
    </recommendedName>
</protein>
<dbReference type="GO" id="GO:0003697">
    <property type="term" value="F:single-stranded DNA binding"/>
    <property type="evidence" value="ECO:0007669"/>
    <property type="project" value="InterPro"/>
</dbReference>
<keyword evidence="2" id="KW-1185">Reference proteome</keyword>
<evidence type="ECO:0008006" key="3">
    <source>
        <dbReference type="Google" id="ProtNLM"/>
    </source>
</evidence>
<gene>
    <name evidence="1" type="ORF">BG53_09230</name>
</gene>
<organism evidence="1 2">
    <name type="scientific">Paenibacillus darwinianus</name>
    <dbReference type="NCBI Taxonomy" id="1380763"/>
    <lineage>
        <taxon>Bacteria</taxon>
        <taxon>Bacillati</taxon>
        <taxon>Bacillota</taxon>
        <taxon>Bacilli</taxon>
        <taxon>Bacillales</taxon>
        <taxon>Paenibacillaceae</taxon>
        <taxon>Paenibacillus</taxon>
    </lineage>
</organism>
<sequence>MRDISETAAGKPAFRQAFQRKRCDLPADGFYEWRKDGEFEAYPVDAAVGSVKHNGPSCIRFPDA</sequence>
<evidence type="ECO:0000313" key="2">
    <source>
        <dbReference type="Proteomes" id="UP000053750"/>
    </source>
</evidence>
<dbReference type="Proteomes" id="UP000053750">
    <property type="component" value="Unassembled WGS sequence"/>
</dbReference>